<gene>
    <name evidence="1" type="ORF">M947_07465</name>
</gene>
<evidence type="ECO:0000313" key="2">
    <source>
        <dbReference type="Proteomes" id="UP000015520"/>
    </source>
</evidence>
<dbReference type="PATRIC" id="fig|1172190.3.peg.1445"/>
<accession>T0L0I4</accession>
<dbReference type="EMBL" id="AUPZ01000009">
    <property type="protein sequence ID" value="EQB39288.1"/>
    <property type="molecule type" value="Genomic_DNA"/>
</dbReference>
<proteinExistence type="predicted"/>
<dbReference type="Proteomes" id="UP000015520">
    <property type="component" value="Unassembled WGS sequence"/>
</dbReference>
<organism evidence="1 2">
    <name type="scientific">Sulfurimonas hongkongensis</name>
    <dbReference type="NCBI Taxonomy" id="1172190"/>
    <lineage>
        <taxon>Bacteria</taxon>
        <taxon>Pseudomonadati</taxon>
        <taxon>Campylobacterota</taxon>
        <taxon>Epsilonproteobacteria</taxon>
        <taxon>Campylobacterales</taxon>
        <taxon>Sulfurimonadaceae</taxon>
        <taxon>Sulfurimonas</taxon>
    </lineage>
</organism>
<dbReference type="AlphaFoldDB" id="T0L0I4"/>
<name>T0L0I4_9BACT</name>
<dbReference type="OrthoDB" id="5333955at2"/>
<comment type="caution">
    <text evidence="1">The sequence shown here is derived from an EMBL/GenBank/DDBJ whole genome shotgun (WGS) entry which is preliminary data.</text>
</comment>
<reference evidence="1 2" key="1">
    <citation type="submission" date="2013-07" db="EMBL/GenBank/DDBJ databases">
        <title>Sulfurimonas hongkongensis AST-10 Genome Sequencing.</title>
        <authorList>
            <person name="Cai L."/>
            <person name="Zhang T."/>
        </authorList>
    </citation>
    <scope>NUCLEOTIDE SEQUENCE [LARGE SCALE GENOMIC DNA]</scope>
    <source>
        <strain evidence="1 2">AST-10</strain>
    </source>
</reference>
<dbReference type="RefSeq" id="WP_021287749.1">
    <property type="nucleotide sequence ID" value="NZ_AUPZ01000009.1"/>
</dbReference>
<dbReference type="STRING" id="1172190.M947_07465"/>
<evidence type="ECO:0000313" key="1">
    <source>
        <dbReference type="EMBL" id="EQB39288.1"/>
    </source>
</evidence>
<protein>
    <submittedName>
        <fullName evidence="1">Uncharacterized protein</fullName>
    </submittedName>
</protein>
<sequence length="183" mass="20774">MKAYTIDSNTKEIKSIDIIMQADTVYSFFDSILTDELLTLNKHTIHADANAISKCKKAFFLGEQLIVGDALIVGKDGVFDTDATISKKELQSLLNYDVTPFYTEVLGLLKETDINLYRVFEVTKEQEDIQLNTEWVLYVFNLADEQTKEYFIQELKKAVDAKKDITTHMQNMAILALNATATN</sequence>
<keyword evidence="2" id="KW-1185">Reference proteome</keyword>